<comment type="caution">
    <text evidence="2">The sequence shown here is derived from an EMBL/GenBank/DDBJ whole genome shotgun (WGS) entry which is preliminary data.</text>
</comment>
<keyword evidence="1" id="KW-1133">Transmembrane helix</keyword>
<sequence length="32" mass="3860">MEAYTSMPTWFYIVAFGVFLGFVLVAEWWLRK</sequence>
<keyword evidence="3" id="KW-1185">Reference proteome</keyword>
<dbReference type="EMBL" id="AVPE01000005">
    <property type="protein sequence ID" value="KGX92802.1"/>
    <property type="molecule type" value="Genomic_DNA"/>
</dbReference>
<evidence type="ECO:0000313" key="3">
    <source>
        <dbReference type="Proteomes" id="UP000030528"/>
    </source>
</evidence>
<accession>A0A0A5IAE0</accession>
<protein>
    <submittedName>
        <fullName evidence="2">Uncharacterized protein</fullName>
    </submittedName>
</protein>
<evidence type="ECO:0000256" key="1">
    <source>
        <dbReference type="SAM" id="Phobius"/>
    </source>
</evidence>
<dbReference type="STRING" id="1385510.GCA_000425205_01735"/>
<keyword evidence="1" id="KW-0472">Membrane</keyword>
<dbReference type="Proteomes" id="UP000030528">
    <property type="component" value="Unassembled WGS sequence"/>
</dbReference>
<dbReference type="AlphaFoldDB" id="A0A0A5IAE0"/>
<gene>
    <name evidence="2" type="ORF">N781_15620</name>
</gene>
<proteinExistence type="predicted"/>
<feature type="transmembrane region" description="Helical" evidence="1">
    <location>
        <begin position="12"/>
        <end position="30"/>
    </location>
</feature>
<name>A0A0A5IAE0_9BACI</name>
<organism evidence="2 3">
    <name type="scientific">Pontibacillus halophilus JSM 076056 = DSM 19796</name>
    <dbReference type="NCBI Taxonomy" id="1385510"/>
    <lineage>
        <taxon>Bacteria</taxon>
        <taxon>Bacillati</taxon>
        <taxon>Bacillota</taxon>
        <taxon>Bacilli</taxon>
        <taxon>Bacillales</taxon>
        <taxon>Bacillaceae</taxon>
        <taxon>Pontibacillus</taxon>
    </lineage>
</organism>
<evidence type="ECO:0000313" key="2">
    <source>
        <dbReference type="EMBL" id="KGX92802.1"/>
    </source>
</evidence>
<keyword evidence="1" id="KW-0812">Transmembrane</keyword>
<reference evidence="2 3" key="1">
    <citation type="submission" date="2013-08" db="EMBL/GenBank/DDBJ databases">
        <authorList>
            <person name="Huang J."/>
            <person name="Wang G."/>
        </authorList>
    </citation>
    <scope>NUCLEOTIDE SEQUENCE [LARGE SCALE GENOMIC DNA]</scope>
    <source>
        <strain evidence="2 3">JSM 076056</strain>
    </source>
</reference>